<proteinExistence type="inferred from homology"/>
<feature type="transmembrane region" description="Helical" evidence="7">
    <location>
        <begin position="12"/>
        <end position="32"/>
    </location>
</feature>
<feature type="transmembrane region" description="Helical" evidence="7">
    <location>
        <begin position="155"/>
        <end position="177"/>
    </location>
</feature>
<feature type="transmembrane region" description="Helical" evidence="7">
    <location>
        <begin position="39"/>
        <end position="59"/>
    </location>
</feature>
<keyword evidence="6 7" id="KW-0472">Membrane</keyword>
<dbReference type="PANTHER" id="PTHR32196">
    <property type="entry name" value="ABC TRANSPORTER PERMEASE PROTEIN YPHD-RELATED-RELATED"/>
    <property type="match status" value="1"/>
</dbReference>
<reference evidence="8 9" key="1">
    <citation type="submission" date="2022-01" db="EMBL/GenBank/DDBJ databases">
        <title>Paraglaciecola sp. G1-23.</title>
        <authorList>
            <person name="Jin M.S."/>
            <person name="Han D.M."/>
            <person name="Kim H.M."/>
            <person name="Jeon C.O."/>
        </authorList>
    </citation>
    <scope>NUCLEOTIDE SEQUENCE [LARGE SCALE GENOMIC DNA]</scope>
    <source>
        <strain evidence="8 9">G1-23</strain>
    </source>
</reference>
<protein>
    <submittedName>
        <fullName evidence="8">ABC transporter permease</fullName>
    </submittedName>
</protein>
<keyword evidence="5 7" id="KW-1133">Transmembrane helix</keyword>
<evidence type="ECO:0000256" key="4">
    <source>
        <dbReference type="ARBA" id="ARBA00022692"/>
    </source>
</evidence>
<evidence type="ECO:0000256" key="1">
    <source>
        <dbReference type="ARBA" id="ARBA00004429"/>
    </source>
</evidence>
<feature type="transmembrane region" description="Helical" evidence="7">
    <location>
        <begin position="65"/>
        <end position="83"/>
    </location>
</feature>
<keyword evidence="3" id="KW-1003">Cell membrane</keyword>
<dbReference type="CDD" id="cd06579">
    <property type="entry name" value="TM_PBP1_transp_AraH_like"/>
    <property type="match status" value="1"/>
</dbReference>
<dbReference type="PANTHER" id="PTHR32196:SF72">
    <property type="entry name" value="RIBOSE IMPORT PERMEASE PROTEIN RBSC"/>
    <property type="match status" value="1"/>
</dbReference>
<feature type="transmembrane region" description="Helical" evidence="7">
    <location>
        <begin position="290"/>
        <end position="307"/>
    </location>
</feature>
<feature type="transmembrane region" description="Helical" evidence="7">
    <location>
        <begin position="235"/>
        <end position="253"/>
    </location>
</feature>
<evidence type="ECO:0000256" key="7">
    <source>
        <dbReference type="SAM" id="Phobius"/>
    </source>
</evidence>
<dbReference type="RefSeq" id="WP_235310172.1">
    <property type="nucleotide sequence ID" value="NZ_JAKGAS010000001.1"/>
</dbReference>
<evidence type="ECO:0000256" key="2">
    <source>
        <dbReference type="ARBA" id="ARBA00007942"/>
    </source>
</evidence>
<keyword evidence="4 7" id="KW-0812">Transmembrane</keyword>
<comment type="caution">
    <text evidence="8">The sequence shown here is derived from an EMBL/GenBank/DDBJ whole genome shotgun (WGS) entry which is preliminary data.</text>
</comment>
<evidence type="ECO:0000256" key="5">
    <source>
        <dbReference type="ARBA" id="ARBA00022989"/>
    </source>
</evidence>
<evidence type="ECO:0000256" key="6">
    <source>
        <dbReference type="ARBA" id="ARBA00023136"/>
    </source>
</evidence>
<comment type="subcellular location">
    <subcellularLocation>
        <location evidence="1">Cell inner membrane</location>
        <topology evidence="1">Multi-pass membrane protein</topology>
    </subcellularLocation>
</comment>
<evidence type="ECO:0000313" key="9">
    <source>
        <dbReference type="Proteomes" id="UP001521137"/>
    </source>
</evidence>
<feature type="transmembrane region" description="Helical" evidence="7">
    <location>
        <begin position="265"/>
        <end position="284"/>
    </location>
</feature>
<dbReference type="InterPro" id="IPR001851">
    <property type="entry name" value="ABC_transp_permease"/>
</dbReference>
<dbReference type="Proteomes" id="UP001521137">
    <property type="component" value="Unassembled WGS sequence"/>
</dbReference>
<dbReference type="EMBL" id="JAKGAS010000001">
    <property type="protein sequence ID" value="MCF2946646.1"/>
    <property type="molecule type" value="Genomic_DNA"/>
</dbReference>
<accession>A0ABS9D4L4</accession>
<organism evidence="8 9">
    <name type="scientific">Paraglaciecola algarum</name>
    <dbReference type="NCBI Taxonomy" id="3050085"/>
    <lineage>
        <taxon>Bacteria</taxon>
        <taxon>Pseudomonadati</taxon>
        <taxon>Pseudomonadota</taxon>
        <taxon>Gammaproteobacteria</taxon>
        <taxon>Alteromonadales</taxon>
        <taxon>Alteromonadaceae</taxon>
        <taxon>Paraglaciecola</taxon>
    </lineage>
</organism>
<feature type="transmembrane region" description="Helical" evidence="7">
    <location>
        <begin position="95"/>
        <end position="115"/>
    </location>
</feature>
<evidence type="ECO:0000256" key="3">
    <source>
        <dbReference type="ARBA" id="ARBA00022475"/>
    </source>
</evidence>
<sequence>MSSIVKLLKSYPSLPIIAALLVLFSSLSPYFFTAGNAESILLANSVVLIAAVGMTLVFLTGGIDLSIATVISATAVVGGVVMAQTDSVFWGTSAALLAGLLFGLLNGICVGFFGLNPFITTMGTALVARGIAFTLSEGIAVKGTPEVLLDFGFELLWGIPYIMIVGIFIVVICSLAMSKTTWGRQVMLFGSNREAARYCGINTRLIETSVYVLSGLLAGIAGMVSIANLGNALPGVGDTLLLLIIGGVVLGGTHMNGGEGSIMRTVLGVTILATLTSGLNLLGIPFYDQLIVQGVLIFVGYTLAMKLSRT</sequence>
<keyword evidence="9" id="KW-1185">Reference proteome</keyword>
<dbReference type="Pfam" id="PF02653">
    <property type="entry name" value="BPD_transp_2"/>
    <property type="match status" value="1"/>
</dbReference>
<name>A0ABS9D4L4_9ALTE</name>
<gene>
    <name evidence="8" type="ORF">L0668_00875</name>
</gene>
<comment type="similarity">
    <text evidence="2">Belongs to the binding-protein-dependent transport system permease family. AraH/RbsC subfamily.</text>
</comment>
<evidence type="ECO:0000313" key="8">
    <source>
        <dbReference type="EMBL" id="MCF2946646.1"/>
    </source>
</evidence>
<feature type="transmembrane region" description="Helical" evidence="7">
    <location>
        <begin position="210"/>
        <end position="229"/>
    </location>
</feature>